<keyword evidence="2" id="KW-1185">Reference proteome</keyword>
<dbReference type="EMBL" id="UZAU01000754">
    <property type="status" value="NOT_ANNOTATED_CDS"/>
    <property type="molecule type" value="Genomic_DNA"/>
</dbReference>
<dbReference type="Proteomes" id="UP000596661">
    <property type="component" value="Chromosome 9"/>
</dbReference>
<evidence type="ECO:0000313" key="1">
    <source>
        <dbReference type="EnsemblPlants" id="cds.evm.model.09.1147"/>
    </source>
</evidence>
<dbReference type="Gramene" id="evm.model.09.1147">
    <property type="protein sequence ID" value="cds.evm.model.09.1147"/>
    <property type="gene ID" value="evm.TU.09.1147"/>
</dbReference>
<proteinExistence type="predicted"/>
<accession>A0A803QDI3</accession>
<dbReference type="EnsemblPlants" id="evm.model.09.1147">
    <property type="protein sequence ID" value="cds.evm.model.09.1147"/>
    <property type="gene ID" value="evm.TU.09.1147"/>
</dbReference>
<dbReference type="AlphaFoldDB" id="A0A803QDI3"/>
<reference evidence="1" key="1">
    <citation type="submission" date="2018-11" db="EMBL/GenBank/DDBJ databases">
        <authorList>
            <person name="Grassa J C."/>
        </authorList>
    </citation>
    <scope>NUCLEOTIDE SEQUENCE [LARGE SCALE GENOMIC DNA]</scope>
</reference>
<protein>
    <submittedName>
        <fullName evidence="1">Uncharacterized protein</fullName>
    </submittedName>
</protein>
<organism evidence="1 2">
    <name type="scientific">Cannabis sativa</name>
    <name type="common">Hemp</name>
    <name type="synonym">Marijuana</name>
    <dbReference type="NCBI Taxonomy" id="3483"/>
    <lineage>
        <taxon>Eukaryota</taxon>
        <taxon>Viridiplantae</taxon>
        <taxon>Streptophyta</taxon>
        <taxon>Embryophyta</taxon>
        <taxon>Tracheophyta</taxon>
        <taxon>Spermatophyta</taxon>
        <taxon>Magnoliopsida</taxon>
        <taxon>eudicotyledons</taxon>
        <taxon>Gunneridae</taxon>
        <taxon>Pentapetalae</taxon>
        <taxon>rosids</taxon>
        <taxon>fabids</taxon>
        <taxon>Rosales</taxon>
        <taxon>Cannabaceae</taxon>
        <taxon>Cannabis</taxon>
    </lineage>
</organism>
<name>A0A803QDI3_CANSA</name>
<reference evidence="1" key="2">
    <citation type="submission" date="2021-03" db="UniProtKB">
        <authorList>
            <consortium name="EnsemblPlants"/>
        </authorList>
    </citation>
    <scope>IDENTIFICATION</scope>
</reference>
<evidence type="ECO:0000313" key="2">
    <source>
        <dbReference type="Proteomes" id="UP000596661"/>
    </source>
</evidence>
<sequence length="74" mass="8599">MIEEGRLAAIQWAMEPLRELWKYIKRLIVGSMAEFLDRVDGFIELKEAIRHVNIVGQKKNQQRTMTAGMSLQNP</sequence>